<dbReference type="Pfam" id="PF05019">
    <property type="entry name" value="Coq4"/>
    <property type="match status" value="1"/>
</dbReference>
<organism evidence="1 2">
    <name type="scientific">Nannocystis pusilla</name>
    <dbReference type="NCBI Taxonomy" id="889268"/>
    <lineage>
        <taxon>Bacteria</taxon>
        <taxon>Pseudomonadati</taxon>
        <taxon>Myxococcota</taxon>
        <taxon>Polyangia</taxon>
        <taxon>Nannocystales</taxon>
        <taxon>Nannocystaceae</taxon>
        <taxon>Nannocystis</taxon>
    </lineage>
</organism>
<keyword evidence="2" id="KW-1185">Reference proteome</keyword>
<reference evidence="1" key="1">
    <citation type="submission" date="2021-08" db="EMBL/GenBank/DDBJ databases">
        <authorList>
            <person name="Stevens D.C."/>
        </authorList>
    </citation>
    <scope>NUCLEOTIDE SEQUENCE</scope>
    <source>
        <strain evidence="1">DSM 53165</strain>
    </source>
</reference>
<dbReference type="RefSeq" id="WP_224192393.1">
    <property type="nucleotide sequence ID" value="NZ_JAIRAU010000019.1"/>
</dbReference>
<gene>
    <name evidence="1" type="ORF">K7C98_15285</name>
</gene>
<evidence type="ECO:0000313" key="2">
    <source>
        <dbReference type="Proteomes" id="UP001139031"/>
    </source>
</evidence>
<dbReference type="EMBL" id="JAIRAU010000019">
    <property type="protein sequence ID" value="MBZ5710623.1"/>
    <property type="molecule type" value="Genomic_DNA"/>
</dbReference>
<dbReference type="PANTHER" id="PTHR12922">
    <property type="entry name" value="UBIQUINONE BIOSYNTHESIS PROTEIN"/>
    <property type="match status" value="1"/>
</dbReference>
<name>A0ABS7TQW9_9BACT</name>
<dbReference type="Proteomes" id="UP001139031">
    <property type="component" value="Unassembled WGS sequence"/>
</dbReference>
<dbReference type="InterPro" id="IPR007715">
    <property type="entry name" value="Coq4"/>
</dbReference>
<dbReference type="PANTHER" id="PTHR12922:SF7">
    <property type="entry name" value="UBIQUINONE BIOSYNTHESIS PROTEIN COQ4 HOMOLOG, MITOCHONDRIAL"/>
    <property type="match status" value="1"/>
</dbReference>
<evidence type="ECO:0000313" key="1">
    <source>
        <dbReference type="EMBL" id="MBZ5710623.1"/>
    </source>
</evidence>
<accession>A0ABS7TQW9</accession>
<sequence length="220" mass="24537">MRKIVGLIRFASTYVRLVRDTDRLDLVFALADSFDDSPGLQRMLASPEVKQYLARPLPPLTLKLAELRAMPEGSLGREFAAFLDQRKLDPTGVYHSALDTAGDAVAMKRHLERSHDLWHTVLGFDTDVAGELGLQAFYIAQLHSPLGHLLLSAGLLNGMLFHHEDGDRRMEAITRGWRLGQATRPLFGADWAAMLTWPIEQVRAHFGIRLEDVRAAAMAA</sequence>
<comment type="caution">
    <text evidence="1">The sequence shown here is derived from an EMBL/GenBank/DDBJ whole genome shotgun (WGS) entry which is preliminary data.</text>
</comment>
<proteinExistence type="predicted"/>
<protein>
    <recommendedName>
        <fullName evidence="3">Ubiquinone biosynthesis protein</fullName>
    </recommendedName>
</protein>
<evidence type="ECO:0008006" key="3">
    <source>
        <dbReference type="Google" id="ProtNLM"/>
    </source>
</evidence>